<feature type="transmembrane region" description="Helical" evidence="1">
    <location>
        <begin position="51"/>
        <end position="72"/>
    </location>
</feature>
<accession>A0AA48M1Z3</accession>
<evidence type="ECO:0000313" key="2">
    <source>
        <dbReference type="EMBL" id="CAJ0858732.1"/>
    </source>
</evidence>
<keyword evidence="1" id="KW-0472">Membrane</keyword>
<feature type="transmembrane region" description="Helical" evidence="1">
    <location>
        <begin position="156"/>
        <end position="185"/>
    </location>
</feature>
<keyword evidence="1" id="KW-1133">Transmembrane helix</keyword>
<dbReference type="AlphaFoldDB" id="A0AA48M1Z3"/>
<feature type="transmembrane region" description="Helical" evidence="1">
    <location>
        <begin position="105"/>
        <end position="125"/>
    </location>
</feature>
<proteinExistence type="predicted"/>
<protein>
    <recommendedName>
        <fullName evidence="3">DUF2157 domain-containing protein</fullName>
    </recommendedName>
</protein>
<sequence length="356" mass="38862">MSRSTLDDIAAARDAGVIDPDTFERLAEFLAARAVIAAPAIQPPRYDVAHVLWYAGALIVLGAMGMFSTLAFSLWGDRALLTTAGVYAAVFLAAGSSLWRRGLHTPGGLLVTCAVGMAPLAIYALQTLAGFDPIDAREGYRDFYVWIKSSWLPMELGTIAAALLALVFFPFPFLTMIIAFCLWFMSMDLTPWLMGAEHFSWDQRATVSLWFGLAVIAVAWLVDMKKWRNGDFAFWLHLFGLMAFWGGLTAQHSGGELGKAFYCAINVGLVFLSIFLMRRVYAVFGAIGVTTYLGYLSSAVFQDSILFTFALSGIGVLLIAFGLFFNKYGPAIGAALDELLPASLQGLRPAHTRESR</sequence>
<dbReference type="EMBL" id="OY288114">
    <property type="protein sequence ID" value="CAJ0858732.1"/>
    <property type="molecule type" value="Genomic_DNA"/>
</dbReference>
<evidence type="ECO:0000256" key="1">
    <source>
        <dbReference type="SAM" id="Phobius"/>
    </source>
</evidence>
<evidence type="ECO:0008006" key="3">
    <source>
        <dbReference type="Google" id="ProtNLM"/>
    </source>
</evidence>
<feature type="transmembrane region" description="Helical" evidence="1">
    <location>
        <begin position="205"/>
        <end position="222"/>
    </location>
</feature>
<feature type="transmembrane region" description="Helical" evidence="1">
    <location>
        <begin position="234"/>
        <end position="253"/>
    </location>
</feature>
<reference evidence="2" key="1">
    <citation type="submission" date="2023-07" db="EMBL/GenBank/DDBJ databases">
        <authorList>
            <person name="Pelsma A.J. K."/>
        </authorList>
    </citation>
    <scope>NUCLEOTIDE SEQUENCE</scope>
</reference>
<feature type="transmembrane region" description="Helical" evidence="1">
    <location>
        <begin position="305"/>
        <end position="325"/>
    </location>
</feature>
<gene>
    <name evidence="2" type="ORF">AMST5_01143</name>
</gene>
<name>A0AA48M1Z3_9ZZZZ</name>
<organism evidence="2">
    <name type="scientific">freshwater sediment metagenome</name>
    <dbReference type="NCBI Taxonomy" id="556182"/>
    <lineage>
        <taxon>unclassified sequences</taxon>
        <taxon>metagenomes</taxon>
        <taxon>ecological metagenomes</taxon>
    </lineage>
</organism>
<keyword evidence="1" id="KW-0812">Transmembrane</keyword>
<feature type="transmembrane region" description="Helical" evidence="1">
    <location>
        <begin position="79"/>
        <end position="99"/>
    </location>
</feature>